<dbReference type="GeneID" id="71981024"/>
<feature type="compositionally biased region" description="Pro residues" evidence="1">
    <location>
        <begin position="1"/>
        <end position="11"/>
    </location>
</feature>
<proteinExistence type="predicted"/>
<protein>
    <submittedName>
        <fullName evidence="2">Uncharacterized protein</fullName>
    </submittedName>
</protein>
<reference evidence="2" key="1">
    <citation type="submission" date="2021-12" db="EMBL/GenBank/DDBJ databases">
        <authorList>
            <person name="Zaccaron A."/>
            <person name="Stergiopoulos I."/>
        </authorList>
    </citation>
    <scope>NUCLEOTIDE SEQUENCE</scope>
    <source>
        <strain evidence="2">Race5_Kim</strain>
    </source>
</reference>
<feature type="region of interest" description="Disordered" evidence="1">
    <location>
        <begin position="138"/>
        <end position="171"/>
    </location>
</feature>
<reference evidence="2" key="2">
    <citation type="journal article" date="2022" name="Microb. Genom.">
        <title>A chromosome-scale genome assembly of the tomato pathogen Cladosporium fulvum reveals a compartmentalized genome architecture and the presence of a dispensable chromosome.</title>
        <authorList>
            <person name="Zaccaron A.Z."/>
            <person name="Chen L.H."/>
            <person name="Samaras A."/>
            <person name="Stergiopoulos I."/>
        </authorList>
    </citation>
    <scope>NUCLEOTIDE SEQUENCE</scope>
    <source>
        <strain evidence="2">Race5_Kim</strain>
    </source>
</reference>
<evidence type="ECO:0000256" key="1">
    <source>
        <dbReference type="SAM" id="MobiDB-lite"/>
    </source>
</evidence>
<feature type="region of interest" description="Disordered" evidence="1">
    <location>
        <begin position="1"/>
        <end position="89"/>
    </location>
</feature>
<dbReference type="Proteomes" id="UP000756132">
    <property type="component" value="Chromosome 1"/>
</dbReference>
<gene>
    <name evidence="2" type="ORF">CLAFUR5_01146</name>
</gene>
<evidence type="ECO:0000313" key="3">
    <source>
        <dbReference type="Proteomes" id="UP000756132"/>
    </source>
</evidence>
<keyword evidence="3" id="KW-1185">Reference proteome</keyword>
<dbReference type="KEGG" id="ffu:CLAFUR5_01146"/>
<feature type="compositionally biased region" description="Acidic residues" evidence="1">
    <location>
        <begin position="159"/>
        <end position="169"/>
    </location>
</feature>
<dbReference type="OrthoDB" id="5427526at2759"/>
<dbReference type="AlphaFoldDB" id="A0A9Q8L7M2"/>
<organism evidence="2 3">
    <name type="scientific">Passalora fulva</name>
    <name type="common">Tomato leaf mold</name>
    <name type="synonym">Cladosporium fulvum</name>
    <dbReference type="NCBI Taxonomy" id="5499"/>
    <lineage>
        <taxon>Eukaryota</taxon>
        <taxon>Fungi</taxon>
        <taxon>Dikarya</taxon>
        <taxon>Ascomycota</taxon>
        <taxon>Pezizomycotina</taxon>
        <taxon>Dothideomycetes</taxon>
        <taxon>Dothideomycetidae</taxon>
        <taxon>Mycosphaerellales</taxon>
        <taxon>Mycosphaerellaceae</taxon>
        <taxon>Fulvia</taxon>
    </lineage>
</organism>
<feature type="compositionally biased region" description="Polar residues" evidence="1">
    <location>
        <begin position="14"/>
        <end position="28"/>
    </location>
</feature>
<dbReference type="EMBL" id="CP090163">
    <property type="protein sequence ID" value="UJO12352.1"/>
    <property type="molecule type" value="Genomic_DNA"/>
</dbReference>
<sequence>MMEPTPPPPLTPIRTHTMSPVESPSPTHSFREHLRRRTSSFSSNHDRSPVATTPRSSRRFSHVSVSRLSGEFGTPVDEGSGLGNLADELDQLDDDDDEFVEGETLDTLQGLHEQPEADEASRDSGIGISYKDAAAAKSNTANHVRNFSKPFTGKVEKPPDEEEEEDGEEDRFTPDLEDLMHTIARMTSYTSTTEDPLIPRTIGLLQDLGNQTSLEAATQRYTTSTNSLTAHLASQSRSLQALVQTLYPMFAFTAPLDPAIIEETLPLVDALSTEIPQPDVITLQKLQKLDRETADVVHALSQLTDTLQMGKQSTAAAARHLRSTQTLVEDLRLEHERADIARHELTKSDWEDRLRTRWCATECKDIISGFEDRCNALRGDLEQAIQAGA</sequence>
<name>A0A9Q8L7M2_PASFU</name>
<dbReference type="RefSeq" id="XP_047756718.1">
    <property type="nucleotide sequence ID" value="XM_047900294.1"/>
</dbReference>
<accession>A0A9Q8L7M2</accession>
<evidence type="ECO:0000313" key="2">
    <source>
        <dbReference type="EMBL" id="UJO12352.1"/>
    </source>
</evidence>